<dbReference type="Proteomes" id="UP000326396">
    <property type="component" value="Linkage Group LG7"/>
</dbReference>
<dbReference type="FunFam" id="1.25.10.10:FF:000561">
    <property type="entry name" value="ARM repeat superfamily protein"/>
    <property type="match status" value="1"/>
</dbReference>
<organism evidence="4 5">
    <name type="scientific">Mikania micrantha</name>
    <name type="common">bitter vine</name>
    <dbReference type="NCBI Taxonomy" id="192012"/>
    <lineage>
        <taxon>Eukaryota</taxon>
        <taxon>Viridiplantae</taxon>
        <taxon>Streptophyta</taxon>
        <taxon>Embryophyta</taxon>
        <taxon>Tracheophyta</taxon>
        <taxon>Spermatophyta</taxon>
        <taxon>Magnoliopsida</taxon>
        <taxon>eudicotyledons</taxon>
        <taxon>Gunneridae</taxon>
        <taxon>Pentapetalae</taxon>
        <taxon>asterids</taxon>
        <taxon>campanulids</taxon>
        <taxon>Asterales</taxon>
        <taxon>Asteraceae</taxon>
        <taxon>Asteroideae</taxon>
        <taxon>Heliantheae alliance</taxon>
        <taxon>Eupatorieae</taxon>
        <taxon>Mikania</taxon>
    </lineage>
</organism>
<dbReference type="SMART" id="SM00185">
    <property type="entry name" value="ARM"/>
    <property type="match status" value="3"/>
</dbReference>
<proteinExistence type="predicted"/>
<reference evidence="4 5" key="1">
    <citation type="submission" date="2019-05" db="EMBL/GenBank/DDBJ databases">
        <title>Mikania micrantha, genome provides insights into the molecular mechanism of rapid growth.</title>
        <authorList>
            <person name="Liu B."/>
        </authorList>
    </citation>
    <scope>NUCLEOTIDE SEQUENCE [LARGE SCALE GENOMIC DNA]</scope>
    <source>
        <strain evidence="4">NLD-2019</strain>
        <tissue evidence="4">Leaf</tissue>
    </source>
</reference>
<dbReference type="PANTHER" id="PTHR23315:SF238">
    <property type="entry name" value="ARM REPEAT SUPERFAMILY PROTEIN"/>
    <property type="match status" value="1"/>
</dbReference>
<gene>
    <name evidence="4" type="ORF">E3N88_36793</name>
</gene>
<evidence type="ECO:0000256" key="2">
    <source>
        <dbReference type="ARBA" id="ARBA00022786"/>
    </source>
</evidence>
<accession>A0A5N6M7F6</accession>
<evidence type="ECO:0000313" key="5">
    <source>
        <dbReference type="Proteomes" id="UP000326396"/>
    </source>
</evidence>
<name>A0A5N6M7F6_9ASTR</name>
<keyword evidence="2" id="KW-0833">Ubl conjugation pathway</keyword>
<dbReference type="InterPro" id="IPR000225">
    <property type="entry name" value="Armadillo"/>
</dbReference>
<dbReference type="InterPro" id="IPR011989">
    <property type="entry name" value="ARM-like"/>
</dbReference>
<feature type="domain" description="U-box" evidence="3">
    <location>
        <begin position="12"/>
        <end position="293"/>
    </location>
</feature>
<evidence type="ECO:0000256" key="1">
    <source>
        <dbReference type="ARBA" id="ARBA00022737"/>
    </source>
</evidence>
<evidence type="ECO:0000313" key="4">
    <source>
        <dbReference type="EMBL" id="KAD3068913.1"/>
    </source>
</evidence>
<dbReference type="Pfam" id="PF25598">
    <property type="entry name" value="ARM_PUB"/>
    <property type="match status" value="1"/>
</dbReference>
<evidence type="ECO:0000259" key="3">
    <source>
        <dbReference type="Pfam" id="PF25598"/>
    </source>
</evidence>
<sequence>MEVKRRTAKSLVAKLSSVSEQTRTESLCELRLISKNDPDSRALIAEAGAIPYLSEILYSPSAIAQENATATLLNISISSREPLMSTRGLLDALSHALRNPESPSTAQSAAATIFSLLTVDTYRPIIGSKRDILYALIDIIRNPKSHPRSIKDALKALFGVSLYPLNRATVIELGALPALFSLVVKDGRVGIVEDATAVIAQLAGCEEAGDAFRKVSGVGVLVDLLDLSTGSSSRTKENAVSGLLNMVQCGKKDVSEYVKEMACIVCHGISDVAENGSSKGKKKAAELLKLIDTGSGIDGLQDLQLDNYGVLDEELNGFLVPIRTLGWDMVNATSIAGAKYRILCGGPRKLTPVGVVVTIVRETMSSPVMLATSTTRSGPICVVGLRLGCWIGL</sequence>
<dbReference type="EMBL" id="SZYD01000017">
    <property type="protein sequence ID" value="KAD3068913.1"/>
    <property type="molecule type" value="Genomic_DNA"/>
</dbReference>
<keyword evidence="5" id="KW-1185">Reference proteome</keyword>
<keyword evidence="1" id="KW-0677">Repeat</keyword>
<dbReference type="AlphaFoldDB" id="A0A5N6M7F6"/>
<comment type="caution">
    <text evidence="4">The sequence shown here is derived from an EMBL/GenBank/DDBJ whole genome shotgun (WGS) entry which is preliminary data.</text>
</comment>
<dbReference type="InterPro" id="IPR058678">
    <property type="entry name" value="ARM_PUB"/>
</dbReference>
<protein>
    <recommendedName>
        <fullName evidence="3">U-box domain-containing protein</fullName>
    </recommendedName>
</protein>
<dbReference type="SUPFAM" id="SSF48371">
    <property type="entry name" value="ARM repeat"/>
    <property type="match status" value="1"/>
</dbReference>
<dbReference type="PANTHER" id="PTHR23315">
    <property type="entry name" value="U BOX DOMAIN-CONTAINING"/>
    <property type="match status" value="1"/>
</dbReference>
<dbReference type="InterPro" id="IPR016024">
    <property type="entry name" value="ARM-type_fold"/>
</dbReference>
<dbReference type="Gene3D" id="1.25.10.10">
    <property type="entry name" value="Leucine-rich Repeat Variant"/>
    <property type="match status" value="1"/>
</dbReference>
<dbReference type="OrthoDB" id="7537227at2759"/>